<dbReference type="InterPro" id="IPR050641">
    <property type="entry name" value="RIFMO-like"/>
</dbReference>
<dbReference type="RefSeq" id="XP_056748986.1">
    <property type="nucleotide sequence ID" value="XM_056900318.1"/>
</dbReference>
<keyword evidence="3" id="KW-0274">FAD</keyword>
<dbReference type="InterPro" id="IPR036188">
    <property type="entry name" value="FAD/NAD-bd_sf"/>
</dbReference>
<dbReference type="AlphaFoldDB" id="A0AAD6DT73"/>
<dbReference type="PANTHER" id="PTHR43004:SF19">
    <property type="entry name" value="BINDING MONOOXYGENASE, PUTATIVE (JCVI)-RELATED"/>
    <property type="match status" value="1"/>
</dbReference>
<dbReference type="InterPro" id="IPR002938">
    <property type="entry name" value="FAD-bd"/>
</dbReference>
<name>A0AAD6DT73_9EURO</name>
<reference evidence="6" key="2">
    <citation type="submission" date="2023-01" db="EMBL/GenBank/DDBJ databases">
        <authorList>
            <person name="Petersen C."/>
        </authorList>
    </citation>
    <scope>NUCLEOTIDE SEQUENCE</scope>
    <source>
        <strain evidence="6">IBT 12815</strain>
    </source>
</reference>
<dbReference type="SUPFAM" id="SSF51905">
    <property type="entry name" value="FAD/NAD(P)-binding domain"/>
    <property type="match status" value="1"/>
</dbReference>
<dbReference type="GO" id="GO:0016709">
    <property type="term" value="F:oxidoreductase activity, acting on paired donors, with incorporation or reduction of molecular oxygen, NAD(P)H as one donor, and incorporation of one atom of oxygen"/>
    <property type="evidence" value="ECO:0007669"/>
    <property type="project" value="UniProtKB-ARBA"/>
</dbReference>
<proteinExistence type="predicted"/>
<feature type="domain" description="FAD-binding" evidence="5">
    <location>
        <begin position="7"/>
        <end position="36"/>
    </location>
</feature>
<evidence type="ECO:0000259" key="5">
    <source>
        <dbReference type="Pfam" id="PF01494"/>
    </source>
</evidence>
<evidence type="ECO:0000313" key="6">
    <source>
        <dbReference type="EMBL" id="KAJ5592360.1"/>
    </source>
</evidence>
<reference evidence="6" key="1">
    <citation type="journal article" date="2023" name="IMA Fungus">
        <title>Comparative genomic study of the Penicillium genus elucidates a diverse pangenome and 15 lateral gene transfer events.</title>
        <authorList>
            <person name="Petersen C."/>
            <person name="Sorensen T."/>
            <person name="Nielsen M.R."/>
            <person name="Sondergaard T.E."/>
            <person name="Sorensen J.L."/>
            <person name="Fitzpatrick D.A."/>
            <person name="Frisvad J.C."/>
            <person name="Nielsen K.L."/>
        </authorList>
    </citation>
    <scope>NUCLEOTIDE SEQUENCE</scope>
    <source>
        <strain evidence="6">IBT 12815</strain>
    </source>
</reference>
<dbReference type="Pfam" id="PF01494">
    <property type="entry name" value="FAD_binding_3"/>
    <property type="match status" value="3"/>
</dbReference>
<dbReference type="Gene3D" id="3.50.50.60">
    <property type="entry name" value="FAD/NAD(P)-binding domain"/>
    <property type="match status" value="2"/>
</dbReference>
<evidence type="ECO:0000256" key="3">
    <source>
        <dbReference type="ARBA" id="ARBA00022827"/>
    </source>
</evidence>
<feature type="domain" description="FAD-binding" evidence="5">
    <location>
        <begin position="41"/>
        <end position="172"/>
    </location>
</feature>
<evidence type="ECO:0000256" key="2">
    <source>
        <dbReference type="ARBA" id="ARBA00022630"/>
    </source>
</evidence>
<gene>
    <name evidence="6" type="ORF">N7537_009264</name>
</gene>
<dbReference type="EMBL" id="JAQJAE010000005">
    <property type="protein sequence ID" value="KAJ5592360.1"/>
    <property type="molecule type" value="Genomic_DNA"/>
</dbReference>
<protein>
    <recommendedName>
        <fullName evidence="5">FAD-binding domain-containing protein</fullName>
    </recommendedName>
</protein>
<dbReference type="GO" id="GO:0071949">
    <property type="term" value="F:FAD binding"/>
    <property type="evidence" value="ECO:0007669"/>
    <property type="project" value="InterPro"/>
</dbReference>
<comment type="cofactor">
    <cofactor evidence="1">
        <name>FAD</name>
        <dbReference type="ChEBI" id="CHEBI:57692"/>
    </cofactor>
</comment>
<sequence>MKPKTDVIVGAGPTGLVLALWLHHQGVNVHILTRQTVRPKLGLTEDLLALGYKLPASNLWVGEEHKAHIPLRDFGLELTPYPFMLSTPQDDLERMIEKRLNDVSIHVARGSKLQGFVGHGSSITATLFREIDESSTTHEASYIVGCDGAHSAVRRGIGAKFEGETYIYIADVEGKGDEHFNRKGHMVFTNDTFTQVVPYNEAGHARLSLSIRSHSMMLDPKSRNNRAFLVGDAAHIHSPVGGQGMNTGIMDSVNLAWKLATVLKPNMTKEAKYQLDSSLSRIGEGTVQPDDRLPWVEINEVDNFSTLREVCWQLHIYGESVPELEKWAREMNAKVFTFDWHDQYGKVGLVKNAVYLLRPDQYIAGIFEGPSTKAGLDEYFATRGFCPHAGRD</sequence>
<dbReference type="Proteomes" id="UP001213799">
    <property type="component" value="Unassembled WGS sequence"/>
</dbReference>
<evidence type="ECO:0000313" key="7">
    <source>
        <dbReference type="Proteomes" id="UP001213799"/>
    </source>
</evidence>
<dbReference type="PRINTS" id="PR00420">
    <property type="entry name" value="RNGMNOXGNASE"/>
</dbReference>
<feature type="domain" description="FAD-binding" evidence="5">
    <location>
        <begin position="220"/>
        <end position="264"/>
    </location>
</feature>
<evidence type="ECO:0000256" key="1">
    <source>
        <dbReference type="ARBA" id="ARBA00001974"/>
    </source>
</evidence>
<accession>A0AAD6DT73</accession>
<keyword evidence="4" id="KW-0560">Oxidoreductase</keyword>
<keyword evidence="7" id="KW-1185">Reference proteome</keyword>
<evidence type="ECO:0000256" key="4">
    <source>
        <dbReference type="ARBA" id="ARBA00023002"/>
    </source>
</evidence>
<dbReference type="PANTHER" id="PTHR43004">
    <property type="entry name" value="TRK SYSTEM POTASSIUM UPTAKE PROTEIN"/>
    <property type="match status" value="1"/>
</dbReference>
<dbReference type="GeneID" id="81590560"/>
<comment type="caution">
    <text evidence="6">The sequence shown here is derived from an EMBL/GenBank/DDBJ whole genome shotgun (WGS) entry which is preliminary data.</text>
</comment>
<keyword evidence="2" id="KW-0285">Flavoprotein</keyword>
<organism evidence="6 7">
    <name type="scientific">Penicillium hordei</name>
    <dbReference type="NCBI Taxonomy" id="40994"/>
    <lineage>
        <taxon>Eukaryota</taxon>
        <taxon>Fungi</taxon>
        <taxon>Dikarya</taxon>
        <taxon>Ascomycota</taxon>
        <taxon>Pezizomycotina</taxon>
        <taxon>Eurotiomycetes</taxon>
        <taxon>Eurotiomycetidae</taxon>
        <taxon>Eurotiales</taxon>
        <taxon>Aspergillaceae</taxon>
        <taxon>Penicillium</taxon>
    </lineage>
</organism>